<feature type="binding site" evidence="1">
    <location>
        <position position="38"/>
    </location>
    <ligand>
        <name>Mg(2+)</name>
        <dbReference type="ChEBI" id="CHEBI:18420"/>
        <label>1</label>
    </ligand>
</feature>
<dbReference type="GO" id="GO:0009030">
    <property type="term" value="F:thiamine-phosphate kinase activity"/>
    <property type="evidence" value="ECO:0007669"/>
    <property type="project" value="UniProtKB-UniRule"/>
</dbReference>
<dbReference type="GO" id="GO:0009229">
    <property type="term" value="P:thiamine diphosphate biosynthetic process"/>
    <property type="evidence" value="ECO:0007669"/>
    <property type="project" value="UniProtKB-UniRule"/>
</dbReference>
<dbReference type="Gene3D" id="3.30.1330.10">
    <property type="entry name" value="PurM-like, N-terminal domain"/>
    <property type="match status" value="1"/>
</dbReference>
<feature type="binding site" evidence="1">
    <location>
        <begin position="114"/>
        <end position="115"/>
    </location>
    <ligand>
        <name>ATP</name>
        <dbReference type="ChEBI" id="CHEBI:30616"/>
    </ligand>
</feature>
<dbReference type="InterPro" id="IPR036921">
    <property type="entry name" value="PurM-like_N_sf"/>
</dbReference>
<feature type="region of interest" description="Disordered" evidence="2">
    <location>
        <begin position="1"/>
        <end position="21"/>
    </location>
</feature>
<evidence type="ECO:0000256" key="2">
    <source>
        <dbReference type="SAM" id="MobiDB-lite"/>
    </source>
</evidence>
<dbReference type="Pfam" id="PF00586">
    <property type="entry name" value="AIRS"/>
    <property type="match status" value="1"/>
</dbReference>
<keyword evidence="1" id="KW-0547">Nucleotide-binding</keyword>
<dbReference type="NCBIfam" id="TIGR01379">
    <property type="entry name" value="thiL"/>
    <property type="match status" value="1"/>
</dbReference>
<keyword evidence="1" id="KW-0784">Thiamine biosynthesis</keyword>
<feature type="binding site" evidence="1">
    <location>
        <position position="37"/>
    </location>
    <ligand>
        <name>Mg(2+)</name>
        <dbReference type="ChEBI" id="CHEBI:18420"/>
        <label>1</label>
    </ligand>
</feature>
<dbReference type="GO" id="GO:0005524">
    <property type="term" value="F:ATP binding"/>
    <property type="evidence" value="ECO:0007669"/>
    <property type="project" value="UniProtKB-UniRule"/>
</dbReference>
<dbReference type="SUPFAM" id="SSF55326">
    <property type="entry name" value="PurM N-terminal domain-like"/>
    <property type="match status" value="1"/>
</dbReference>
<keyword evidence="1" id="KW-0808">Transferase</keyword>
<feature type="binding site" evidence="1">
    <location>
        <position position="115"/>
    </location>
    <ligand>
        <name>Mg(2+)</name>
        <dbReference type="ChEBI" id="CHEBI:18420"/>
        <label>1</label>
    </ligand>
</feature>
<comment type="caution">
    <text evidence="1">Lacks conserved residue(s) required for the propagation of feature annotation.</text>
</comment>
<organism evidence="4 5">
    <name type="scientific">Mycolicibacter senuensis</name>
    <dbReference type="NCBI Taxonomy" id="386913"/>
    <lineage>
        <taxon>Bacteria</taxon>
        <taxon>Bacillati</taxon>
        <taxon>Actinomycetota</taxon>
        <taxon>Actinomycetes</taxon>
        <taxon>Mycobacteriales</taxon>
        <taxon>Mycobacteriaceae</taxon>
        <taxon>Mycolicibacter</taxon>
    </lineage>
</organism>
<comment type="miscellaneous">
    <text evidence="1">Reaction mechanism of ThiL seems to utilize a direct, inline transfer of the gamma-phosphate of ATP to TMP rather than a phosphorylated enzyme intermediate.</text>
</comment>
<sequence>MIDRLVAGRRQPGSTELGPGDDAAVVRCPDGRTVISTDMLVQGRHFRLDWSSPHDVGRKAIAQNAADIEAMGARPTAFVVGFGAPADTAAADAAALADGMWEEAGRLGAGVVGGDLVQADSWVVAVTVLGELAGRAPVLRSGARPGAVVAVAGGLGRSAAGYRLWERGVAGSENFDELRRRHLVPEPPYGQGAAAADAGAQAMTDVSDGLVADLGHLASASQVTIEVSTAALTADQQALGAAAAAVGADAWTWVLGGGEDHALVATFPGAVPAGWRAIGRVADGPARVLVDGAPWDGDAGWQSYGSPGPLR</sequence>
<feature type="domain" description="PurM-like N-terminal" evidence="3">
    <location>
        <begin position="20"/>
        <end position="131"/>
    </location>
</feature>
<reference evidence="4 5" key="1">
    <citation type="journal article" date="2019" name="Emerg. Microbes Infect.">
        <title>Comprehensive subspecies identification of 175 nontuberculous mycobacteria species based on 7547 genomic profiles.</title>
        <authorList>
            <person name="Matsumoto Y."/>
            <person name="Kinjo T."/>
            <person name="Motooka D."/>
            <person name="Nabeya D."/>
            <person name="Jung N."/>
            <person name="Uechi K."/>
            <person name="Horii T."/>
            <person name="Iida T."/>
            <person name="Fujita J."/>
            <person name="Nakamura S."/>
        </authorList>
    </citation>
    <scope>NUCLEOTIDE SEQUENCE [LARGE SCALE GENOMIC DNA]</scope>
    <source>
        <strain evidence="4 5">JCM 16017</strain>
    </source>
</reference>
<dbReference type="GO" id="GO:0000287">
    <property type="term" value="F:magnesium ion binding"/>
    <property type="evidence" value="ECO:0007669"/>
    <property type="project" value="UniProtKB-UniRule"/>
</dbReference>
<dbReference type="EC" id="2.7.4.16" evidence="1"/>
<dbReference type="CDD" id="cd02194">
    <property type="entry name" value="ThiL"/>
    <property type="match status" value="1"/>
</dbReference>
<dbReference type="UniPathway" id="UPA00060">
    <property type="reaction ID" value="UER00142"/>
</dbReference>
<dbReference type="InterPro" id="IPR036676">
    <property type="entry name" value="PurM-like_C_sf"/>
</dbReference>
<dbReference type="Proteomes" id="UP000465263">
    <property type="component" value="Unassembled WGS sequence"/>
</dbReference>
<feature type="binding site" evidence="1">
    <location>
        <position position="208"/>
    </location>
    <ligand>
        <name>Mg(2+)</name>
        <dbReference type="ChEBI" id="CHEBI:18420"/>
        <label>5</label>
    </ligand>
</feature>
<dbReference type="NCBIfam" id="NF004351">
    <property type="entry name" value="PRK05731.1-4"/>
    <property type="match status" value="1"/>
</dbReference>
<feature type="binding site" evidence="1">
    <location>
        <position position="205"/>
    </location>
    <ligand>
        <name>Mg(2+)</name>
        <dbReference type="ChEBI" id="CHEBI:18420"/>
        <label>3</label>
    </ligand>
</feature>
<dbReference type="AlphaFoldDB" id="A0A7I9XHG9"/>
<accession>A0A7I9XHG9</accession>
<keyword evidence="1" id="KW-0460">Magnesium</keyword>
<protein>
    <recommendedName>
        <fullName evidence="1">Thiamine-monophosphate kinase</fullName>
        <shortName evidence="1">TMP kinase</shortName>
        <shortName evidence="1">Thiamine-phosphate kinase</shortName>
        <ecNumber evidence="1">2.7.4.16</ecNumber>
    </recommendedName>
</protein>
<proteinExistence type="inferred from homology"/>
<comment type="caution">
    <text evidence="4">The sequence shown here is derived from an EMBL/GenBank/DDBJ whole genome shotgun (WGS) entry which is preliminary data.</text>
</comment>
<feature type="binding site" evidence="1">
    <location>
        <position position="67"/>
    </location>
    <ligand>
        <name>Mg(2+)</name>
        <dbReference type="ChEBI" id="CHEBI:18420"/>
        <label>4</label>
    </ligand>
</feature>
<feature type="binding site" evidence="1">
    <location>
        <position position="140"/>
    </location>
    <ligand>
        <name>ATP</name>
        <dbReference type="ChEBI" id="CHEBI:30616"/>
    </ligand>
</feature>
<dbReference type="SUPFAM" id="SSF56042">
    <property type="entry name" value="PurM C-terminal domain-like"/>
    <property type="match status" value="1"/>
</dbReference>
<feature type="binding site" evidence="1">
    <location>
        <position position="67"/>
    </location>
    <ligand>
        <name>Mg(2+)</name>
        <dbReference type="ChEBI" id="CHEBI:18420"/>
        <label>3</label>
    </ligand>
</feature>
<feature type="binding site" evidence="1">
    <location>
        <position position="45"/>
    </location>
    <ligand>
        <name>substrate</name>
    </ligand>
</feature>
<feature type="binding site" evidence="1">
    <location>
        <position position="22"/>
    </location>
    <ligand>
        <name>Mg(2+)</name>
        <dbReference type="ChEBI" id="CHEBI:18420"/>
        <label>4</label>
    </ligand>
</feature>
<keyword evidence="1" id="KW-0479">Metal-binding</keyword>
<keyword evidence="5" id="KW-1185">Reference proteome</keyword>
<dbReference type="InterPro" id="IPR016188">
    <property type="entry name" value="PurM-like_N"/>
</dbReference>
<evidence type="ECO:0000313" key="5">
    <source>
        <dbReference type="Proteomes" id="UP000465263"/>
    </source>
</evidence>
<feature type="binding site" evidence="1">
    <location>
        <position position="36"/>
    </location>
    <ligand>
        <name>Mg(2+)</name>
        <dbReference type="ChEBI" id="CHEBI:18420"/>
        <label>4</label>
    </ligand>
</feature>
<name>A0A7I9XHG9_9MYCO</name>
<dbReference type="HAMAP" id="MF_02128">
    <property type="entry name" value="TMP_kinase"/>
    <property type="match status" value="1"/>
</dbReference>
<dbReference type="Gene3D" id="3.90.650.10">
    <property type="entry name" value="PurM-like C-terminal domain"/>
    <property type="match status" value="1"/>
</dbReference>
<feature type="binding site" evidence="1">
    <location>
        <position position="301"/>
    </location>
    <ligand>
        <name>substrate</name>
    </ligand>
</feature>
<evidence type="ECO:0000259" key="3">
    <source>
        <dbReference type="Pfam" id="PF00586"/>
    </source>
</evidence>
<comment type="similarity">
    <text evidence="1">Belongs to the thiamine-monophosphate kinase family.</text>
</comment>
<comment type="function">
    <text evidence="1">Catalyzes the ATP-dependent phosphorylation of thiamine-monophosphate (TMP) to form thiamine-pyrophosphate (TPP), the active form of vitamin B1.</text>
</comment>
<keyword evidence="1" id="KW-0067">ATP-binding</keyword>
<keyword evidence="1 4" id="KW-0418">Kinase</keyword>
<dbReference type="PIRSF" id="PIRSF005303">
    <property type="entry name" value="Thiam_monoph_kin"/>
    <property type="match status" value="1"/>
</dbReference>
<feature type="binding site" evidence="1">
    <location>
        <position position="259"/>
    </location>
    <ligand>
        <name>substrate</name>
    </ligand>
</feature>
<feature type="binding site" evidence="1">
    <location>
        <position position="38"/>
    </location>
    <ligand>
        <name>Mg(2+)</name>
        <dbReference type="ChEBI" id="CHEBI:18420"/>
        <label>2</label>
    </ligand>
</feature>
<feature type="binding site" evidence="1">
    <location>
        <position position="207"/>
    </location>
    <ligand>
        <name>ATP</name>
        <dbReference type="ChEBI" id="CHEBI:30616"/>
    </ligand>
</feature>
<evidence type="ECO:0000313" key="4">
    <source>
        <dbReference type="EMBL" id="GFG68906.1"/>
    </source>
</evidence>
<dbReference type="GO" id="GO:0009228">
    <property type="term" value="P:thiamine biosynthetic process"/>
    <property type="evidence" value="ECO:0007669"/>
    <property type="project" value="UniProtKB-KW"/>
</dbReference>
<feature type="binding site" evidence="1">
    <location>
        <position position="67"/>
    </location>
    <ligand>
        <name>Mg(2+)</name>
        <dbReference type="ChEBI" id="CHEBI:18420"/>
        <label>2</label>
    </ligand>
</feature>
<dbReference type="PANTHER" id="PTHR30270">
    <property type="entry name" value="THIAMINE-MONOPHOSPHATE KINASE"/>
    <property type="match status" value="1"/>
</dbReference>
<dbReference type="InterPro" id="IPR006283">
    <property type="entry name" value="ThiL-like"/>
</dbReference>
<feature type="binding site" evidence="1">
    <location>
        <position position="22"/>
    </location>
    <ligand>
        <name>Mg(2+)</name>
        <dbReference type="ChEBI" id="CHEBI:18420"/>
        <label>3</label>
    </ligand>
</feature>
<gene>
    <name evidence="1 4" type="primary">thiL</name>
    <name evidence="4" type="ORF">MSEN_06260</name>
</gene>
<comment type="catalytic activity">
    <reaction evidence="1">
        <text>thiamine phosphate + ATP = thiamine diphosphate + ADP</text>
        <dbReference type="Rhea" id="RHEA:15913"/>
        <dbReference type="ChEBI" id="CHEBI:30616"/>
        <dbReference type="ChEBI" id="CHEBI:37575"/>
        <dbReference type="ChEBI" id="CHEBI:58937"/>
        <dbReference type="ChEBI" id="CHEBI:456216"/>
        <dbReference type="EC" id="2.7.4.16"/>
    </reaction>
</comment>
<dbReference type="PANTHER" id="PTHR30270:SF0">
    <property type="entry name" value="THIAMINE-MONOPHOSPHATE KINASE"/>
    <property type="match status" value="1"/>
</dbReference>
<comment type="pathway">
    <text evidence="1">Cofactor biosynthesis; thiamine diphosphate biosynthesis; thiamine diphosphate from thiamine phosphate: step 1/1.</text>
</comment>
<evidence type="ECO:0000256" key="1">
    <source>
        <dbReference type="HAMAP-Rule" id="MF_02128"/>
    </source>
</evidence>
<dbReference type="EMBL" id="BLKV01000001">
    <property type="protein sequence ID" value="GFG68906.1"/>
    <property type="molecule type" value="Genomic_DNA"/>
</dbReference>